<dbReference type="PANTHER" id="PTHR24198:SF165">
    <property type="entry name" value="ANKYRIN REPEAT-CONTAINING PROTEIN-RELATED"/>
    <property type="match status" value="1"/>
</dbReference>
<protein>
    <submittedName>
        <fullName evidence="5">Uncharacterized protein</fullName>
    </submittedName>
</protein>
<feature type="repeat" description="ANK" evidence="3">
    <location>
        <begin position="161"/>
        <end position="195"/>
    </location>
</feature>
<feature type="repeat" description="ANK" evidence="3">
    <location>
        <begin position="91"/>
        <end position="123"/>
    </location>
</feature>
<dbReference type="SMART" id="SM00248">
    <property type="entry name" value="ANK"/>
    <property type="match status" value="5"/>
</dbReference>
<dbReference type="Gene3D" id="1.25.40.20">
    <property type="entry name" value="Ankyrin repeat-containing domain"/>
    <property type="match status" value="1"/>
</dbReference>
<gene>
    <name evidence="5" type="ORF">CLODIP_2_CD08307</name>
</gene>
<accession>A0A8S1E2Z4</accession>
<dbReference type="PANTHER" id="PTHR24198">
    <property type="entry name" value="ANKYRIN REPEAT AND PROTEIN KINASE DOMAIN-CONTAINING PROTEIN"/>
    <property type="match status" value="1"/>
</dbReference>
<proteinExistence type="predicted"/>
<dbReference type="Pfam" id="PF12796">
    <property type="entry name" value="Ank_2"/>
    <property type="match status" value="1"/>
</dbReference>
<dbReference type="PROSITE" id="PS50088">
    <property type="entry name" value="ANK_REPEAT"/>
    <property type="match status" value="2"/>
</dbReference>
<evidence type="ECO:0000256" key="4">
    <source>
        <dbReference type="SAM" id="MobiDB-lite"/>
    </source>
</evidence>
<dbReference type="Proteomes" id="UP000494165">
    <property type="component" value="Unassembled WGS sequence"/>
</dbReference>
<name>A0A8S1E2Z4_9INSE</name>
<keyword evidence="6" id="KW-1185">Reference proteome</keyword>
<dbReference type="InterPro" id="IPR036770">
    <property type="entry name" value="Ankyrin_rpt-contain_sf"/>
</dbReference>
<evidence type="ECO:0000256" key="3">
    <source>
        <dbReference type="PROSITE-ProRule" id="PRU00023"/>
    </source>
</evidence>
<dbReference type="SUPFAM" id="SSF48403">
    <property type="entry name" value="Ankyrin repeat"/>
    <property type="match status" value="1"/>
</dbReference>
<evidence type="ECO:0000313" key="6">
    <source>
        <dbReference type="Proteomes" id="UP000494165"/>
    </source>
</evidence>
<dbReference type="AlphaFoldDB" id="A0A8S1E2Z4"/>
<dbReference type="PROSITE" id="PS50297">
    <property type="entry name" value="ANK_REP_REGION"/>
    <property type="match status" value="2"/>
</dbReference>
<feature type="region of interest" description="Disordered" evidence="4">
    <location>
        <begin position="400"/>
        <end position="423"/>
    </location>
</feature>
<keyword evidence="1" id="KW-0677">Repeat</keyword>
<evidence type="ECO:0000256" key="2">
    <source>
        <dbReference type="ARBA" id="ARBA00023043"/>
    </source>
</evidence>
<dbReference type="Pfam" id="PF00023">
    <property type="entry name" value="Ank"/>
    <property type="match status" value="1"/>
</dbReference>
<dbReference type="InterPro" id="IPR002110">
    <property type="entry name" value="Ankyrin_rpt"/>
</dbReference>
<dbReference type="OrthoDB" id="823504at2759"/>
<organism evidence="5 6">
    <name type="scientific">Cloeon dipterum</name>
    <dbReference type="NCBI Taxonomy" id="197152"/>
    <lineage>
        <taxon>Eukaryota</taxon>
        <taxon>Metazoa</taxon>
        <taxon>Ecdysozoa</taxon>
        <taxon>Arthropoda</taxon>
        <taxon>Hexapoda</taxon>
        <taxon>Insecta</taxon>
        <taxon>Pterygota</taxon>
        <taxon>Palaeoptera</taxon>
        <taxon>Ephemeroptera</taxon>
        <taxon>Pisciforma</taxon>
        <taxon>Baetidae</taxon>
        <taxon>Cloeon</taxon>
    </lineage>
</organism>
<evidence type="ECO:0000313" key="5">
    <source>
        <dbReference type="EMBL" id="CAB3387340.1"/>
    </source>
</evidence>
<dbReference type="EMBL" id="CADEPI010000565">
    <property type="protein sequence ID" value="CAB3387340.1"/>
    <property type="molecule type" value="Genomic_DNA"/>
</dbReference>
<dbReference type="PRINTS" id="PR01415">
    <property type="entry name" value="ANKYRIN"/>
</dbReference>
<comment type="caution">
    <text evidence="5">The sequence shown here is derived from an EMBL/GenBank/DDBJ whole genome shotgun (WGS) entry which is preliminary data.</text>
</comment>
<sequence>MLWERPYDRLAILEAACHFGDLEMCKWLLEEVEIDVNKFEDEDWKAHILIDVAVNRKNEASKILQYLFSRLSAAKFVHDKDGDLINEISADGEKILHLAAQFGSVEMCQWLIDQGQDLSAINRFNLSNFLHYAALNSINGKDMIKTYGKDFIEYVNQMNINFFTPLHFAMLNERQPDKVAEALLGLGADLNVKWKGNNLLHFCVVNRKLESAKFVDAKDKNMIKQRGEGGKTTLHIAVDNFDEDMCNWLVMKKGVNLRELSVGGKSVLKLASREMKVKKCLQSLITSRKRALCLICERPTADGAVLAVQVDKEKLQTWFLNVCEYELEEEIEDKDKICYFCLWHAEFQWKFEEMMNEELVWWPRNLDHLDNAARDLRKNYFEGKLEQCFVQLEKIELPESESEDVGRPSEAKQQSHIRRKNTRKRSDVKIAIVLHISTLLKRKKSTT</sequence>
<keyword evidence="2 3" id="KW-0040">ANK repeat</keyword>
<reference evidence="5 6" key="1">
    <citation type="submission" date="2020-04" db="EMBL/GenBank/DDBJ databases">
        <authorList>
            <person name="Alioto T."/>
            <person name="Alioto T."/>
            <person name="Gomez Garrido J."/>
        </authorList>
    </citation>
    <scope>NUCLEOTIDE SEQUENCE [LARGE SCALE GENOMIC DNA]</scope>
</reference>
<evidence type="ECO:0000256" key="1">
    <source>
        <dbReference type="ARBA" id="ARBA00022737"/>
    </source>
</evidence>